<accession>A0A0E9WQ93</accession>
<sequence length="39" mass="4548">MGLMCSVHCSFCRESILHFQLNLPHLLMIPSVLNWYVTN</sequence>
<reference evidence="1" key="2">
    <citation type="journal article" date="2015" name="Fish Shellfish Immunol.">
        <title>Early steps in the European eel (Anguilla anguilla)-Vibrio vulnificus interaction in the gills: Role of the RtxA13 toxin.</title>
        <authorList>
            <person name="Callol A."/>
            <person name="Pajuelo D."/>
            <person name="Ebbesson L."/>
            <person name="Teles M."/>
            <person name="MacKenzie S."/>
            <person name="Amaro C."/>
        </authorList>
    </citation>
    <scope>NUCLEOTIDE SEQUENCE</scope>
</reference>
<dbReference type="EMBL" id="GBXM01016040">
    <property type="protein sequence ID" value="JAH92537.1"/>
    <property type="molecule type" value="Transcribed_RNA"/>
</dbReference>
<name>A0A0E9WQ93_ANGAN</name>
<evidence type="ECO:0000313" key="1">
    <source>
        <dbReference type="EMBL" id="JAH92537.1"/>
    </source>
</evidence>
<dbReference type="AlphaFoldDB" id="A0A0E9WQ93"/>
<organism evidence="1">
    <name type="scientific">Anguilla anguilla</name>
    <name type="common">European freshwater eel</name>
    <name type="synonym">Muraena anguilla</name>
    <dbReference type="NCBI Taxonomy" id="7936"/>
    <lineage>
        <taxon>Eukaryota</taxon>
        <taxon>Metazoa</taxon>
        <taxon>Chordata</taxon>
        <taxon>Craniata</taxon>
        <taxon>Vertebrata</taxon>
        <taxon>Euteleostomi</taxon>
        <taxon>Actinopterygii</taxon>
        <taxon>Neopterygii</taxon>
        <taxon>Teleostei</taxon>
        <taxon>Anguilliformes</taxon>
        <taxon>Anguillidae</taxon>
        <taxon>Anguilla</taxon>
    </lineage>
</organism>
<reference evidence="1" key="1">
    <citation type="submission" date="2014-11" db="EMBL/GenBank/DDBJ databases">
        <authorList>
            <person name="Amaro Gonzalez C."/>
        </authorList>
    </citation>
    <scope>NUCLEOTIDE SEQUENCE</scope>
</reference>
<proteinExistence type="predicted"/>
<protein>
    <submittedName>
        <fullName evidence="1">Uncharacterized protein</fullName>
    </submittedName>
</protein>